<evidence type="ECO:0000313" key="1">
    <source>
        <dbReference type="EMBL" id="CAG8441870.1"/>
    </source>
</evidence>
<gene>
    <name evidence="1" type="ORF">SPELUC_LOCUS237</name>
</gene>
<organism evidence="1 2">
    <name type="scientific">Cetraspora pellucida</name>
    <dbReference type="NCBI Taxonomy" id="1433469"/>
    <lineage>
        <taxon>Eukaryota</taxon>
        <taxon>Fungi</taxon>
        <taxon>Fungi incertae sedis</taxon>
        <taxon>Mucoromycota</taxon>
        <taxon>Glomeromycotina</taxon>
        <taxon>Glomeromycetes</taxon>
        <taxon>Diversisporales</taxon>
        <taxon>Gigasporaceae</taxon>
        <taxon>Cetraspora</taxon>
    </lineage>
</organism>
<dbReference type="EMBL" id="CAJVPW010000071">
    <property type="protein sequence ID" value="CAG8441870.1"/>
    <property type="molecule type" value="Genomic_DNA"/>
</dbReference>
<name>A0ACA9JYE1_9GLOM</name>
<comment type="caution">
    <text evidence="1">The sequence shown here is derived from an EMBL/GenBank/DDBJ whole genome shotgun (WGS) entry which is preliminary data.</text>
</comment>
<sequence length="127" mass="14601">MDSKLKIKINTFDTSSRNSNTSNQPEVIVIFDTDNEPLDLQIFSSFKSEYNSDNSLDNCISINNLNNNDILDDGLENKDNYKIYEYLKTSLTGIASVYNVLDWNSDDTKKIFEIFNIQYAHRDPGNI</sequence>
<reference evidence="1" key="1">
    <citation type="submission" date="2021-06" db="EMBL/GenBank/DDBJ databases">
        <authorList>
            <person name="Kallberg Y."/>
            <person name="Tangrot J."/>
            <person name="Rosling A."/>
        </authorList>
    </citation>
    <scope>NUCLEOTIDE SEQUENCE</scope>
    <source>
        <strain evidence="1">28 12/20/2015</strain>
    </source>
</reference>
<keyword evidence="2" id="KW-1185">Reference proteome</keyword>
<proteinExistence type="predicted"/>
<protein>
    <submittedName>
        <fullName evidence="1">7617_t:CDS:1</fullName>
    </submittedName>
</protein>
<dbReference type="Proteomes" id="UP000789366">
    <property type="component" value="Unassembled WGS sequence"/>
</dbReference>
<accession>A0ACA9JYE1</accession>
<evidence type="ECO:0000313" key="2">
    <source>
        <dbReference type="Proteomes" id="UP000789366"/>
    </source>
</evidence>